<proteinExistence type="predicted"/>
<reference evidence="1" key="1">
    <citation type="submission" date="2025-08" db="UniProtKB">
        <authorList>
            <consortium name="Ensembl"/>
        </authorList>
    </citation>
    <scope>IDENTIFICATION</scope>
</reference>
<organism evidence="1 2">
    <name type="scientific">Falco tinnunculus</name>
    <name type="common">Common kestrel</name>
    <dbReference type="NCBI Taxonomy" id="100819"/>
    <lineage>
        <taxon>Eukaryota</taxon>
        <taxon>Metazoa</taxon>
        <taxon>Chordata</taxon>
        <taxon>Craniata</taxon>
        <taxon>Vertebrata</taxon>
        <taxon>Euteleostomi</taxon>
        <taxon>Archelosauria</taxon>
        <taxon>Archosauria</taxon>
        <taxon>Dinosauria</taxon>
        <taxon>Saurischia</taxon>
        <taxon>Theropoda</taxon>
        <taxon>Coelurosauria</taxon>
        <taxon>Aves</taxon>
        <taxon>Neognathae</taxon>
        <taxon>Neoaves</taxon>
        <taxon>Telluraves</taxon>
        <taxon>Australaves</taxon>
        <taxon>Falconiformes</taxon>
        <taxon>Falconidae</taxon>
        <taxon>Falco</taxon>
    </lineage>
</organism>
<keyword evidence="2" id="KW-1185">Reference proteome</keyword>
<accession>A0A8C4UMV0</accession>
<dbReference type="Proteomes" id="UP000694562">
    <property type="component" value="Unplaced"/>
</dbReference>
<name>A0A8C4UMV0_FALTI</name>
<dbReference type="Ensembl" id="ENSFTIT00000013450.1">
    <property type="protein sequence ID" value="ENSFTIP00000012892.1"/>
    <property type="gene ID" value="ENSFTIG00000008612.1"/>
</dbReference>
<evidence type="ECO:0000313" key="1">
    <source>
        <dbReference type="Ensembl" id="ENSFTIP00000012892.1"/>
    </source>
</evidence>
<evidence type="ECO:0000313" key="2">
    <source>
        <dbReference type="Proteomes" id="UP000694562"/>
    </source>
</evidence>
<dbReference type="AlphaFoldDB" id="A0A8C4UMV0"/>
<protein>
    <submittedName>
        <fullName evidence="1">Uncharacterized protein</fullName>
    </submittedName>
</protein>
<reference evidence="1" key="2">
    <citation type="submission" date="2025-09" db="UniProtKB">
        <authorList>
            <consortium name="Ensembl"/>
        </authorList>
    </citation>
    <scope>IDENTIFICATION</scope>
</reference>
<sequence length="79" mass="8988">MLHHQRHNVSYTYTELTTGLMFMILAWSCHSQALHSSLLGLRDLLSKAALLPSVPLKSTEDAKWVSRHIQRPPGLNHIM</sequence>